<organism evidence="9 10">
    <name type="scientific">Stella humosa</name>
    <dbReference type="NCBI Taxonomy" id="94"/>
    <lineage>
        <taxon>Bacteria</taxon>
        <taxon>Pseudomonadati</taxon>
        <taxon>Pseudomonadota</taxon>
        <taxon>Alphaproteobacteria</taxon>
        <taxon>Rhodospirillales</taxon>
        <taxon>Stellaceae</taxon>
        <taxon>Stella</taxon>
    </lineage>
</organism>
<dbReference type="SUPFAM" id="SSF55120">
    <property type="entry name" value="Pseudouridine synthase"/>
    <property type="match status" value="1"/>
</dbReference>
<comment type="caution">
    <text evidence="9">The sequence shown here is derived from an EMBL/GenBank/DDBJ whole genome shotgun (WGS) entry which is preliminary data.</text>
</comment>
<evidence type="ECO:0000313" key="9">
    <source>
        <dbReference type="EMBL" id="ROP84315.1"/>
    </source>
</evidence>
<dbReference type="OrthoDB" id="9811823at2"/>
<comment type="function">
    <text evidence="4">Formation of pseudouridine at positions 38, 39 and 40 in the anticodon stem and loop of transfer RNAs.</text>
</comment>
<dbReference type="FunFam" id="3.30.70.580:FF:000001">
    <property type="entry name" value="tRNA pseudouridine synthase A"/>
    <property type="match status" value="1"/>
</dbReference>
<sequence>MPRFRLLIEYDGGGFVGWQHQRNGMSVQEAIETAIERLSGQKVRLHAAGRTDAGVHALGQVAHVDLERAWPGDTVRDALNHFLRPHPAAILEAGMVDDGFHARISARRRSYLFRLLERRAPPMVDRGRVWHVGRPLDLAAMQAGARQLVGRHDFTTFRAAECQALSPVKTLDRLAVARVGAEIRIEADARSFLHHQVRNMVGTLKLVGDGKWTPDDVGKALARRHRAAGGPTAPPEGLYLVSVGYLDDGTELSVNQE</sequence>
<dbReference type="InterPro" id="IPR020097">
    <property type="entry name" value="PsdUridine_synth_TruA_a/b_dom"/>
</dbReference>
<name>A0A3N1L4I0_9PROT</name>
<dbReference type="NCBIfam" id="TIGR00071">
    <property type="entry name" value="hisT_truA"/>
    <property type="match status" value="1"/>
</dbReference>
<dbReference type="EMBL" id="RJKX01000015">
    <property type="protein sequence ID" value="ROP84315.1"/>
    <property type="molecule type" value="Genomic_DNA"/>
</dbReference>
<dbReference type="PANTHER" id="PTHR11142">
    <property type="entry name" value="PSEUDOURIDYLATE SYNTHASE"/>
    <property type="match status" value="1"/>
</dbReference>
<dbReference type="InterPro" id="IPR001406">
    <property type="entry name" value="PsdUridine_synth_TruA"/>
</dbReference>
<dbReference type="CDD" id="cd02570">
    <property type="entry name" value="PseudoU_synth_EcTruA"/>
    <property type="match status" value="1"/>
</dbReference>
<feature type="active site" description="Nucleophile" evidence="4 5">
    <location>
        <position position="52"/>
    </location>
</feature>
<evidence type="ECO:0000256" key="7">
    <source>
        <dbReference type="RuleBase" id="RU003792"/>
    </source>
</evidence>
<accession>A0A3N1L4I0</accession>
<evidence type="ECO:0000256" key="6">
    <source>
        <dbReference type="PIRSR" id="PIRSR001430-2"/>
    </source>
</evidence>
<dbReference type="Gene3D" id="3.30.70.580">
    <property type="entry name" value="Pseudouridine synthase I, catalytic domain, N-terminal subdomain"/>
    <property type="match status" value="1"/>
</dbReference>
<gene>
    <name evidence="4" type="primary">truA</name>
    <name evidence="9" type="ORF">EDC65_3665</name>
</gene>
<feature type="binding site" evidence="4 6">
    <location>
        <position position="111"/>
    </location>
    <ligand>
        <name>substrate</name>
    </ligand>
</feature>
<dbReference type="Gene3D" id="3.30.70.660">
    <property type="entry name" value="Pseudouridine synthase I, catalytic domain, C-terminal subdomain"/>
    <property type="match status" value="1"/>
</dbReference>
<proteinExistence type="inferred from homology"/>
<evidence type="ECO:0000256" key="1">
    <source>
        <dbReference type="ARBA" id="ARBA00009375"/>
    </source>
</evidence>
<reference evidence="9 10" key="1">
    <citation type="submission" date="2018-11" db="EMBL/GenBank/DDBJ databases">
        <title>Genomic Encyclopedia of Type Strains, Phase IV (KMG-IV): sequencing the most valuable type-strain genomes for metagenomic binning, comparative biology and taxonomic classification.</title>
        <authorList>
            <person name="Goeker M."/>
        </authorList>
    </citation>
    <scope>NUCLEOTIDE SEQUENCE [LARGE SCALE GENOMIC DNA]</scope>
    <source>
        <strain evidence="9 10">DSM 5900</strain>
    </source>
</reference>
<evidence type="ECO:0000313" key="10">
    <source>
        <dbReference type="Proteomes" id="UP000278222"/>
    </source>
</evidence>
<feature type="domain" description="Pseudouridine synthase I TruA alpha/beta" evidence="8">
    <location>
        <begin position="145"/>
        <end position="245"/>
    </location>
</feature>
<dbReference type="GO" id="GO:0031119">
    <property type="term" value="P:tRNA pseudouridine synthesis"/>
    <property type="evidence" value="ECO:0007669"/>
    <property type="project" value="UniProtKB-UniRule"/>
</dbReference>
<evidence type="ECO:0000259" key="8">
    <source>
        <dbReference type="Pfam" id="PF01416"/>
    </source>
</evidence>
<comment type="catalytic activity">
    <reaction evidence="4 7">
        <text>uridine(38/39/40) in tRNA = pseudouridine(38/39/40) in tRNA</text>
        <dbReference type="Rhea" id="RHEA:22376"/>
        <dbReference type="Rhea" id="RHEA-COMP:10085"/>
        <dbReference type="Rhea" id="RHEA-COMP:10087"/>
        <dbReference type="ChEBI" id="CHEBI:65314"/>
        <dbReference type="ChEBI" id="CHEBI:65315"/>
        <dbReference type="EC" id="5.4.99.12"/>
    </reaction>
</comment>
<dbReference type="InterPro" id="IPR020095">
    <property type="entry name" value="PsdUridine_synth_TruA_C"/>
</dbReference>
<dbReference type="RefSeq" id="WP_123692153.1">
    <property type="nucleotide sequence ID" value="NZ_AP019700.1"/>
</dbReference>
<dbReference type="GO" id="GO:0160147">
    <property type="term" value="F:tRNA pseudouridine(38-40) synthase activity"/>
    <property type="evidence" value="ECO:0007669"/>
    <property type="project" value="UniProtKB-EC"/>
</dbReference>
<dbReference type="PIRSF" id="PIRSF001430">
    <property type="entry name" value="tRNA_psdUrid_synth"/>
    <property type="match status" value="1"/>
</dbReference>
<keyword evidence="3 4" id="KW-0413">Isomerase</keyword>
<feature type="domain" description="Pseudouridine synthase I TruA alpha/beta" evidence="8">
    <location>
        <begin position="8"/>
        <end position="88"/>
    </location>
</feature>
<comment type="subunit">
    <text evidence="4">Homodimer.</text>
</comment>
<comment type="similarity">
    <text evidence="1 4 7">Belongs to the tRNA pseudouridine synthase TruA family.</text>
</comment>
<protein>
    <recommendedName>
        <fullName evidence="4">tRNA pseudouridine synthase A</fullName>
        <ecNumber evidence="4">5.4.99.12</ecNumber>
    </recommendedName>
    <alternativeName>
        <fullName evidence="4">tRNA pseudouridine(38-40) synthase</fullName>
    </alternativeName>
    <alternativeName>
        <fullName evidence="4">tRNA pseudouridylate synthase I</fullName>
    </alternativeName>
    <alternativeName>
        <fullName evidence="4">tRNA-uridine isomerase I</fullName>
    </alternativeName>
</protein>
<dbReference type="EC" id="5.4.99.12" evidence="4"/>
<keyword evidence="2 4" id="KW-0819">tRNA processing</keyword>
<dbReference type="InterPro" id="IPR020094">
    <property type="entry name" value="TruA/RsuA/RluB/E/F_N"/>
</dbReference>
<dbReference type="Proteomes" id="UP000278222">
    <property type="component" value="Unassembled WGS sequence"/>
</dbReference>
<dbReference type="InterPro" id="IPR020103">
    <property type="entry name" value="PsdUridine_synth_cat_dom_sf"/>
</dbReference>
<evidence type="ECO:0000256" key="3">
    <source>
        <dbReference type="ARBA" id="ARBA00023235"/>
    </source>
</evidence>
<dbReference type="Pfam" id="PF01416">
    <property type="entry name" value="PseudoU_synth_1"/>
    <property type="match status" value="2"/>
</dbReference>
<dbReference type="GO" id="GO:0003723">
    <property type="term" value="F:RNA binding"/>
    <property type="evidence" value="ECO:0007669"/>
    <property type="project" value="InterPro"/>
</dbReference>
<dbReference type="PANTHER" id="PTHR11142:SF0">
    <property type="entry name" value="TRNA PSEUDOURIDINE SYNTHASE-LIKE 1"/>
    <property type="match status" value="1"/>
</dbReference>
<keyword evidence="10" id="KW-1185">Reference proteome</keyword>
<dbReference type="HAMAP" id="MF_00171">
    <property type="entry name" value="TruA"/>
    <property type="match status" value="1"/>
</dbReference>
<evidence type="ECO:0000256" key="4">
    <source>
        <dbReference type="HAMAP-Rule" id="MF_00171"/>
    </source>
</evidence>
<comment type="caution">
    <text evidence="4">Lacks conserved residue(s) required for the propagation of feature annotation.</text>
</comment>
<evidence type="ECO:0000256" key="5">
    <source>
        <dbReference type="PIRSR" id="PIRSR001430-1"/>
    </source>
</evidence>
<dbReference type="AlphaFoldDB" id="A0A3N1L4I0"/>
<evidence type="ECO:0000256" key="2">
    <source>
        <dbReference type="ARBA" id="ARBA00022694"/>
    </source>
</evidence>